<dbReference type="EMBL" id="JBBKTW010000007">
    <property type="protein sequence ID" value="MEN2990409.1"/>
    <property type="molecule type" value="Genomic_DNA"/>
</dbReference>
<feature type="signal peptide" evidence="1">
    <location>
        <begin position="1"/>
        <end position="24"/>
    </location>
</feature>
<reference evidence="2 3" key="1">
    <citation type="submission" date="2024-03" db="EMBL/GenBank/DDBJ databases">
        <title>High-quality draft genome sequencing of Tistrella sp. BH-R2-4.</title>
        <authorList>
            <person name="Dong C."/>
        </authorList>
    </citation>
    <scope>NUCLEOTIDE SEQUENCE [LARGE SCALE GENOMIC DNA]</scope>
    <source>
        <strain evidence="2 3">BH-R2-4</strain>
    </source>
</reference>
<evidence type="ECO:0000256" key="1">
    <source>
        <dbReference type="SAM" id="SignalP"/>
    </source>
</evidence>
<organism evidence="2 3">
    <name type="scientific">Tistrella arctica</name>
    <dbReference type="NCBI Taxonomy" id="3133430"/>
    <lineage>
        <taxon>Bacteria</taxon>
        <taxon>Pseudomonadati</taxon>
        <taxon>Pseudomonadota</taxon>
        <taxon>Alphaproteobacteria</taxon>
        <taxon>Geminicoccales</taxon>
        <taxon>Geminicoccaceae</taxon>
        <taxon>Tistrella</taxon>
    </lineage>
</organism>
<dbReference type="Proteomes" id="UP001413721">
    <property type="component" value="Unassembled WGS sequence"/>
</dbReference>
<protein>
    <submittedName>
        <fullName evidence="2">DUF2599 domain-containing protein</fullName>
    </submittedName>
</protein>
<name>A0ABU9YNN2_9PROT</name>
<evidence type="ECO:0000313" key="2">
    <source>
        <dbReference type="EMBL" id="MEN2990409.1"/>
    </source>
</evidence>
<feature type="chain" id="PRO_5047260986" evidence="1">
    <location>
        <begin position="25"/>
        <end position="403"/>
    </location>
</feature>
<keyword evidence="3" id="KW-1185">Reference proteome</keyword>
<gene>
    <name evidence="2" type="ORF">WG926_19000</name>
</gene>
<evidence type="ECO:0000313" key="3">
    <source>
        <dbReference type="Proteomes" id="UP001413721"/>
    </source>
</evidence>
<comment type="caution">
    <text evidence="2">The sequence shown here is derived from an EMBL/GenBank/DDBJ whole genome shotgun (WGS) entry which is preliminary data.</text>
</comment>
<dbReference type="InterPro" id="IPR019719">
    <property type="entry name" value="DUF2599"/>
</dbReference>
<dbReference type="Pfam" id="PF10783">
    <property type="entry name" value="DUF2599"/>
    <property type="match status" value="1"/>
</dbReference>
<accession>A0ABU9YNN2</accession>
<proteinExistence type="predicted"/>
<keyword evidence="1" id="KW-0732">Signal</keyword>
<dbReference type="RefSeq" id="WP_345931863.1">
    <property type="nucleotide sequence ID" value="NZ_JBBKTV010000002.1"/>
</dbReference>
<sequence>MKVIWRSIGLALLLTIAAALPGQAQSTHTASDLTDRYYNTPQDCGGPSRPAFLCSGVIFRGTRYSTAYHSWDPSPRSVQNGGVSFSYLRADARFDKLAYGYHNGFTVYPIFGAPSWAIDLDFLCAFPLDGATDARTDRGCGRRTDDTSGASNPCQGQGILSAQQWINRYAPVNAQTGYHACGYDVGDHSSPPNGTAYAFAQVIDIMNMLGQVSLGEQNEMRAATWAQGIGEKLPIESFFYLADAGDAALIDARNDQLDYNRTTGRFVPVIRMTLPTAAGKQATFHYLDADQAIKPVSTAASCPEYIQSGAWTPHPGSPHLSLSLVPTTCARNLSAQASGEVFAEIQRKFGNTPQWHNAQGMAAQLTCHMEIARHKAEWNLEPDRRADTVDMTRKEDCNPPFVN</sequence>